<dbReference type="PANTHER" id="PTHR11908">
    <property type="entry name" value="XANTHINE DEHYDROGENASE"/>
    <property type="match status" value="1"/>
</dbReference>
<dbReference type="InterPro" id="IPR008274">
    <property type="entry name" value="AldOxase/xan_DH_MoCoBD1"/>
</dbReference>
<evidence type="ECO:0000256" key="1">
    <source>
        <dbReference type="ARBA" id="ARBA00022505"/>
    </source>
</evidence>
<feature type="domain" description="Aldehyde oxidase/xanthine dehydrogenase a/b hammerhead" evidence="3">
    <location>
        <begin position="18"/>
        <end position="122"/>
    </location>
</feature>
<protein>
    <submittedName>
        <fullName evidence="4">CO/xanthine dehydrogenase Mo-binding subunit</fullName>
    </submittedName>
</protein>
<sequence>MTVLGNSIIKKEAWDKVTGAAKYNADEIVKNIFHAKMLCSTYAHAKIKSINVSEALKEPGVKSVLTGYDCEILFGELIDDMPPIAKEKVRYYGETVALVVADCEQTAMRAVNLIKVEYEPLTVINTVSEAIKENAALIHENLADYKFESKYIYPQKNTNISHIVKVRKGDMNKGWQESNIIVEGSFTEPQADHAALETRNAMAEILTDGTVLIDTSTQTPFTVKQYISKYFKLEEGKVIVNTPLVGGAFGGKANVQLEILAYLASKSVDGRPVKISNSREEDISTSPCKMGAEVKIKLGADNIGKIKAAEMTYLVDSGAYSNISPRLAKAIAVDCSGPYSIENLSCDAMSIYTNHTYSTSFRGFSHASHAFCLERMLDKLALKLNMDPIQLRVINAITVGSTSPTQVKITKSNTGDLVLCLEKLKQIMNWQEGNKIELDNGKVRTKGISCFWKTSVSPTDASSGVLLTFNSDGSINVNCGVVEIGPGSKTTLAQILAEKMKMPVSKINVIMNVNTQTSPTHWKTVASMSTYMAGSAVLRAAEDLIMQLKKAAAVALKCSPEDLDVGNMRVFLNEDPTTYMSFKDLVYGFQYDNGNTVGGHIFGRGSFVMSRLTHLDPATGTGKAGPTWTLGAQGVEIEFDKTDYTYRFVKAATVIDVGKLLNPKSAMGLLMGGMSMGLGIGSREEFLYDENAIMQTTSFRTYKMMRYGENPEYVVDFIETPDLSAPYGARGIAEHGIIGIPSALGNAISLAADIDVDKLPITPEYIWKKKTGGKNDTY</sequence>
<reference evidence="4 5" key="1">
    <citation type="submission" date="2019-07" db="EMBL/GenBank/DDBJ databases">
        <title>Genomic Encyclopedia of Type Strains, Phase I: the one thousand microbial genomes (KMG-I) project.</title>
        <authorList>
            <person name="Kyrpides N."/>
        </authorList>
    </citation>
    <scope>NUCLEOTIDE SEQUENCE [LARGE SCALE GENOMIC DNA]</scope>
    <source>
        <strain evidence="4 5">DSM 13558</strain>
    </source>
</reference>
<dbReference type="InterPro" id="IPR016208">
    <property type="entry name" value="Ald_Oxase/xanthine_DH-like"/>
</dbReference>
<dbReference type="AlphaFoldDB" id="A0A562JC93"/>
<evidence type="ECO:0000259" key="3">
    <source>
        <dbReference type="SMART" id="SM01008"/>
    </source>
</evidence>
<evidence type="ECO:0000313" key="4">
    <source>
        <dbReference type="EMBL" id="TWH80770.1"/>
    </source>
</evidence>
<dbReference type="SMART" id="SM01008">
    <property type="entry name" value="Ald_Xan_dh_C"/>
    <property type="match status" value="1"/>
</dbReference>
<name>A0A562JC93_9FIRM</name>
<dbReference type="SUPFAM" id="SSF54665">
    <property type="entry name" value="CO dehydrogenase molybdoprotein N-domain-like"/>
    <property type="match status" value="1"/>
</dbReference>
<accession>A0A562JC93</accession>
<keyword evidence="1" id="KW-0500">Molybdenum</keyword>
<dbReference type="Pfam" id="PF02738">
    <property type="entry name" value="MoCoBD_1"/>
    <property type="match status" value="1"/>
</dbReference>
<dbReference type="InterPro" id="IPR000674">
    <property type="entry name" value="Ald_Oxase/Xan_DH_a/b"/>
</dbReference>
<proteinExistence type="predicted"/>
<organism evidence="4 5">
    <name type="scientific">Sedimentibacter saalensis</name>
    <dbReference type="NCBI Taxonomy" id="130788"/>
    <lineage>
        <taxon>Bacteria</taxon>
        <taxon>Bacillati</taxon>
        <taxon>Bacillota</taxon>
        <taxon>Tissierellia</taxon>
        <taxon>Sedimentibacter</taxon>
    </lineage>
</organism>
<dbReference type="Gene3D" id="3.90.1170.50">
    <property type="entry name" value="Aldehyde oxidase/xanthine dehydrogenase, a/b hammerhead"/>
    <property type="match status" value="1"/>
</dbReference>
<dbReference type="RefSeq" id="WP_145082901.1">
    <property type="nucleotide sequence ID" value="NZ_VLKH01000004.1"/>
</dbReference>
<evidence type="ECO:0000256" key="2">
    <source>
        <dbReference type="ARBA" id="ARBA00023002"/>
    </source>
</evidence>
<keyword evidence="2" id="KW-0560">Oxidoreductase</keyword>
<dbReference type="InterPro" id="IPR036856">
    <property type="entry name" value="Ald_Oxase/Xan_DH_a/b_sf"/>
</dbReference>
<keyword evidence="5" id="KW-1185">Reference proteome</keyword>
<dbReference type="GO" id="GO:0005506">
    <property type="term" value="F:iron ion binding"/>
    <property type="evidence" value="ECO:0007669"/>
    <property type="project" value="InterPro"/>
</dbReference>
<dbReference type="Pfam" id="PF01315">
    <property type="entry name" value="Ald_Xan_dh_C"/>
    <property type="match status" value="1"/>
</dbReference>
<dbReference type="PANTHER" id="PTHR11908:SF132">
    <property type="entry name" value="ALDEHYDE OXIDASE 1-RELATED"/>
    <property type="match status" value="1"/>
</dbReference>
<dbReference type="SUPFAM" id="SSF56003">
    <property type="entry name" value="Molybdenum cofactor-binding domain"/>
    <property type="match status" value="1"/>
</dbReference>
<dbReference type="Pfam" id="PF20256">
    <property type="entry name" value="MoCoBD_2"/>
    <property type="match status" value="1"/>
</dbReference>
<dbReference type="Gene3D" id="3.30.365.10">
    <property type="entry name" value="Aldehyde oxidase/xanthine dehydrogenase, molybdopterin binding domain"/>
    <property type="match status" value="4"/>
</dbReference>
<dbReference type="InterPro" id="IPR037165">
    <property type="entry name" value="AldOxase/xan_DH_Mopterin-bd_sf"/>
</dbReference>
<dbReference type="InterPro" id="IPR046867">
    <property type="entry name" value="AldOxase/xan_DH_MoCoBD2"/>
</dbReference>
<dbReference type="OrthoDB" id="9759099at2"/>
<dbReference type="GO" id="GO:0016491">
    <property type="term" value="F:oxidoreductase activity"/>
    <property type="evidence" value="ECO:0007669"/>
    <property type="project" value="UniProtKB-KW"/>
</dbReference>
<comment type="caution">
    <text evidence="4">The sequence shown here is derived from an EMBL/GenBank/DDBJ whole genome shotgun (WGS) entry which is preliminary data.</text>
</comment>
<dbReference type="Proteomes" id="UP000315343">
    <property type="component" value="Unassembled WGS sequence"/>
</dbReference>
<evidence type="ECO:0000313" key="5">
    <source>
        <dbReference type="Proteomes" id="UP000315343"/>
    </source>
</evidence>
<dbReference type="EMBL" id="VLKH01000004">
    <property type="protein sequence ID" value="TWH80770.1"/>
    <property type="molecule type" value="Genomic_DNA"/>
</dbReference>
<gene>
    <name evidence="4" type="ORF">LY60_02032</name>
</gene>